<name>A0A5M9JCE4_MONFR</name>
<organism evidence="3 4">
    <name type="scientific">Monilinia fructicola</name>
    <name type="common">Brown rot fungus</name>
    <name type="synonym">Ciboria fructicola</name>
    <dbReference type="NCBI Taxonomy" id="38448"/>
    <lineage>
        <taxon>Eukaryota</taxon>
        <taxon>Fungi</taxon>
        <taxon>Dikarya</taxon>
        <taxon>Ascomycota</taxon>
        <taxon>Pezizomycotina</taxon>
        <taxon>Leotiomycetes</taxon>
        <taxon>Helotiales</taxon>
        <taxon>Sclerotiniaceae</taxon>
        <taxon>Monilinia</taxon>
    </lineage>
</organism>
<dbReference type="InterPro" id="IPR050324">
    <property type="entry name" value="CDP-alcohol_PTase-I"/>
</dbReference>
<evidence type="ECO:0000256" key="2">
    <source>
        <dbReference type="SAM" id="Phobius"/>
    </source>
</evidence>
<dbReference type="NCBIfam" id="TIGR01460">
    <property type="entry name" value="HAD-SF-IIA"/>
    <property type="match status" value="1"/>
</dbReference>
<dbReference type="PANTHER" id="PTHR14269:SF51">
    <property type="entry name" value="HYPOTHETICAL HAD-SUPERFAMILY HYDROLASE (EUROFUNG)"/>
    <property type="match status" value="1"/>
</dbReference>
<feature type="transmembrane region" description="Helical" evidence="2">
    <location>
        <begin position="69"/>
        <end position="87"/>
    </location>
</feature>
<sequence length="601" mass="66582">MIDRPRMRRIGVHDVAIHTTRLTSRAYYGVSIFTSHPLCGSLDAIPAHSLAWFQQPNFQIYTKDPAHSALLYFLISYLSIIYSELLLTDKLLLYTNTFILPKSNILTMPGFDEKDLAAQAQPAVNGTNDTQKERSGSTAPGFNHTLVVPGDDDDGPIEVPASRSSIAETQGLMHSLNLENKANGRRGSRNSFGAALPIPRSKRQSRLSSVVTQDRPTRPGMPAIQPTRELLSSQVQDMSKIKTEAAKNMAFAFDIDGVLVHGDRLIPEGKRALEILNGDNELGIKIPHIFLTNGSGKVEPTRCAQLSKILGNPVATEQFIQSHTPMSALAEYYDTVLVVGGENYPVPRSRQALRIQGYRRTKRYCSLHPYHLPLKEFFTAEQRATSTPRDFSKTKIDAILVFSDSRDYATDLQIIMDLLQSEDGVLGTRAKDPVSQRIPIYFSQGDLLCPSEHPTPRMSQGTFRIALEAIYKSITGVELERVVYGKPELATYKYADEVMASWMETIHGEEKLPENIYMIGDNPASDIIGGNNYGWNTCLVRTGVFQGGENDEENPANFGVFPNVLEAVQAALRKQLGDDFRMNWSDSVNPVVGDSSASAIE</sequence>
<dbReference type="AlphaFoldDB" id="A0A5M9JCE4"/>
<accession>A0A5M9JCE4</accession>
<keyword evidence="2" id="KW-1133">Transmembrane helix</keyword>
<feature type="region of interest" description="Disordered" evidence="1">
    <location>
        <begin position="179"/>
        <end position="224"/>
    </location>
</feature>
<dbReference type="Gene3D" id="3.40.50.1000">
    <property type="entry name" value="HAD superfamily/HAD-like"/>
    <property type="match status" value="2"/>
</dbReference>
<proteinExistence type="predicted"/>
<dbReference type="InterPro" id="IPR006357">
    <property type="entry name" value="HAD-SF_hydro_IIA"/>
</dbReference>
<dbReference type="InterPro" id="IPR023214">
    <property type="entry name" value="HAD_sf"/>
</dbReference>
<evidence type="ECO:0000313" key="3">
    <source>
        <dbReference type="EMBL" id="KAA8567024.1"/>
    </source>
</evidence>
<feature type="region of interest" description="Disordered" evidence="1">
    <location>
        <begin position="122"/>
        <end position="160"/>
    </location>
</feature>
<dbReference type="Pfam" id="PF13344">
    <property type="entry name" value="Hydrolase_6"/>
    <property type="match status" value="1"/>
</dbReference>
<reference evidence="3 4" key="1">
    <citation type="submission" date="2019-06" db="EMBL/GenBank/DDBJ databases">
        <title>Genome Sequence of the Brown Rot Fungal Pathogen Monilinia fructicola.</title>
        <authorList>
            <person name="De Miccolis Angelini R.M."/>
            <person name="Landi L."/>
            <person name="Abate D."/>
            <person name="Pollastro S."/>
            <person name="Romanazzi G."/>
            <person name="Faretra F."/>
        </authorList>
    </citation>
    <scope>NUCLEOTIDE SEQUENCE [LARGE SCALE GENOMIC DNA]</scope>
    <source>
        <strain evidence="3 4">Mfrc123</strain>
    </source>
</reference>
<dbReference type="InterPro" id="IPR036412">
    <property type="entry name" value="HAD-like_sf"/>
</dbReference>
<dbReference type="EMBL" id="VICG01000011">
    <property type="protein sequence ID" value="KAA8567024.1"/>
    <property type="molecule type" value="Genomic_DNA"/>
</dbReference>
<keyword evidence="4" id="KW-1185">Reference proteome</keyword>
<dbReference type="InterPro" id="IPR006353">
    <property type="entry name" value="HAD-SF_hydro_IIA_CECR5"/>
</dbReference>
<dbReference type="GO" id="GO:0046474">
    <property type="term" value="P:glycerophospholipid biosynthetic process"/>
    <property type="evidence" value="ECO:0007669"/>
    <property type="project" value="TreeGrafter"/>
</dbReference>
<gene>
    <name evidence="3" type="ORF">EYC84_010108</name>
</gene>
<evidence type="ECO:0000256" key="1">
    <source>
        <dbReference type="SAM" id="MobiDB-lite"/>
    </source>
</evidence>
<evidence type="ECO:0000313" key="4">
    <source>
        <dbReference type="Proteomes" id="UP000322873"/>
    </source>
</evidence>
<comment type="caution">
    <text evidence="3">The sequence shown here is derived from an EMBL/GenBank/DDBJ whole genome shotgun (WGS) entry which is preliminary data.</text>
</comment>
<dbReference type="VEuPathDB" id="FungiDB:MFRU_007g01660"/>
<keyword evidence="2" id="KW-0472">Membrane</keyword>
<dbReference type="SUPFAM" id="SSF56784">
    <property type="entry name" value="HAD-like"/>
    <property type="match status" value="1"/>
</dbReference>
<protein>
    <submittedName>
        <fullName evidence="3">Uncharacterized protein</fullName>
    </submittedName>
</protein>
<dbReference type="GO" id="GO:0005739">
    <property type="term" value="C:mitochondrion"/>
    <property type="evidence" value="ECO:0007669"/>
    <property type="project" value="TreeGrafter"/>
</dbReference>
<dbReference type="PANTHER" id="PTHR14269">
    <property type="entry name" value="CDP-DIACYLGLYCEROL--GLYCEROL-3-PHOSPHATE 3-PHOSPHATIDYLTRANSFERASE-RELATED"/>
    <property type="match status" value="1"/>
</dbReference>
<dbReference type="NCBIfam" id="TIGR01456">
    <property type="entry name" value="CECR5"/>
    <property type="match status" value="1"/>
</dbReference>
<dbReference type="Pfam" id="PF13242">
    <property type="entry name" value="Hydrolase_like"/>
    <property type="match status" value="1"/>
</dbReference>
<keyword evidence="2" id="KW-0812">Transmembrane</keyword>
<dbReference type="Proteomes" id="UP000322873">
    <property type="component" value="Unassembled WGS sequence"/>
</dbReference>